<evidence type="ECO:0000313" key="3">
    <source>
        <dbReference type="EMBL" id="OGG29083.1"/>
    </source>
</evidence>
<dbReference type="Proteomes" id="UP000176409">
    <property type="component" value="Unassembled WGS sequence"/>
</dbReference>
<sequence>MKRKNILITGSSGLVGSAAVGYYCQKGNAVEGIDNNMRKVFFGGDGDTTRVRNALVASYRNYHHHSLDIRNEKKLADVFRATRFDLIIHAAGQPSHDWAASAPITDFDINARATLLLLELTRKYSPSAVFIFTSTNKVYGDRPNYLPFVELPSRYELPKDHAFYHGIDETMSVDMTTHSVFGVSKASADFMVQEYGRYFGLATGIFRCGCLTGPAHRGARLHGFLAYLVKCAKEKRLYTVYGYKGKQVRDNLHVQDLVAAFEAFYRKPRVGQVYNMGGGRYSNVSLLEAVSRVEEIGSLTMKTTIADTARTGDHQWYISDTTKFRRHYPEWRQRYGIADIMQELWDMQDVPIV</sequence>
<evidence type="ECO:0000313" key="4">
    <source>
        <dbReference type="Proteomes" id="UP000176409"/>
    </source>
</evidence>
<organism evidence="3 4">
    <name type="scientific">Candidatus Gottesmanbacteria bacterium RIFCSPLOWO2_01_FULL_49_10</name>
    <dbReference type="NCBI Taxonomy" id="1798396"/>
    <lineage>
        <taxon>Bacteria</taxon>
        <taxon>Candidatus Gottesmaniibacteriota</taxon>
    </lineage>
</organism>
<gene>
    <name evidence="3" type="ORF">A2973_00575</name>
</gene>
<proteinExistence type="inferred from homology"/>
<protein>
    <submittedName>
        <fullName evidence="3">NAD-dependent epimerase</fullName>
    </submittedName>
</protein>
<evidence type="ECO:0000256" key="1">
    <source>
        <dbReference type="ARBA" id="ARBA00007637"/>
    </source>
</evidence>
<name>A0A1F6AX28_9BACT</name>
<dbReference type="SUPFAM" id="SSF51735">
    <property type="entry name" value="NAD(P)-binding Rossmann-fold domains"/>
    <property type="match status" value="1"/>
</dbReference>
<reference evidence="3 4" key="1">
    <citation type="journal article" date="2016" name="Nat. Commun.">
        <title>Thousands of microbial genomes shed light on interconnected biogeochemical processes in an aquifer system.</title>
        <authorList>
            <person name="Anantharaman K."/>
            <person name="Brown C.T."/>
            <person name="Hug L.A."/>
            <person name="Sharon I."/>
            <person name="Castelle C.J."/>
            <person name="Probst A.J."/>
            <person name="Thomas B.C."/>
            <person name="Singh A."/>
            <person name="Wilkins M.J."/>
            <person name="Karaoz U."/>
            <person name="Brodie E.L."/>
            <person name="Williams K.H."/>
            <person name="Hubbard S.S."/>
            <person name="Banfield J.F."/>
        </authorList>
    </citation>
    <scope>NUCLEOTIDE SEQUENCE [LARGE SCALE GENOMIC DNA]</scope>
</reference>
<dbReference type="Pfam" id="PF01370">
    <property type="entry name" value="Epimerase"/>
    <property type="match status" value="1"/>
</dbReference>
<dbReference type="STRING" id="1798396.A2973_00575"/>
<comment type="caution">
    <text evidence="3">The sequence shown here is derived from an EMBL/GenBank/DDBJ whole genome shotgun (WGS) entry which is preliminary data.</text>
</comment>
<dbReference type="EMBL" id="MFJZ01000058">
    <property type="protein sequence ID" value="OGG29083.1"/>
    <property type="molecule type" value="Genomic_DNA"/>
</dbReference>
<dbReference type="InterPro" id="IPR001509">
    <property type="entry name" value="Epimerase_deHydtase"/>
</dbReference>
<dbReference type="PANTHER" id="PTHR43000">
    <property type="entry name" value="DTDP-D-GLUCOSE 4,6-DEHYDRATASE-RELATED"/>
    <property type="match status" value="1"/>
</dbReference>
<feature type="domain" description="NAD-dependent epimerase/dehydratase" evidence="2">
    <location>
        <begin position="6"/>
        <end position="277"/>
    </location>
</feature>
<dbReference type="AlphaFoldDB" id="A0A1F6AX28"/>
<dbReference type="Gene3D" id="3.40.50.720">
    <property type="entry name" value="NAD(P)-binding Rossmann-like Domain"/>
    <property type="match status" value="1"/>
</dbReference>
<evidence type="ECO:0000259" key="2">
    <source>
        <dbReference type="Pfam" id="PF01370"/>
    </source>
</evidence>
<dbReference type="InterPro" id="IPR036291">
    <property type="entry name" value="NAD(P)-bd_dom_sf"/>
</dbReference>
<comment type="similarity">
    <text evidence="1">Belongs to the NAD(P)-dependent epimerase/dehydratase family.</text>
</comment>
<accession>A0A1F6AX28</accession>